<evidence type="ECO:0000256" key="1">
    <source>
        <dbReference type="ARBA" id="ARBA00022723"/>
    </source>
</evidence>
<name>A0ABP8ACL6_9MICO</name>
<evidence type="ECO:0000313" key="5">
    <source>
        <dbReference type="Proteomes" id="UP001501079"/>
    </source>
</evidence>
<dbReference type="CDD" id="cd03894">
    <property type="entry name" value="M20_ArgE"/>
    <property type="match status" value="1"/>
</dbReference>
<dbReference type="SUPFAM" id="SSF55031">
    <property type="entry name" value="Bacterial exopeptidase dimerisation domain"/>
    <property type="match status" value="1"/>
</dbReference>
<dbReference type="PANTHER" id="PTHR43808:SF31">
    <property type="entry name" value="N-ACETYL-L-CITRULLINE DEACETYLASE"/>
    <property type="match status" value="1"/>
</dbReference>
<gene>
    <name evidence="4" type="primary">argE</name>
    <name evidence="4" type="ORF">GCM10022287_37310</name>
</gene>
<dbReference type="EMBL" id="BAABBW010000007">
    <property type="protein sequence ID" value="GAA4181673.1"/>
    <property type="molecule type" value="Genomic_DNA"/>
</dbReference>
<dbReference type="Pfam" id="PF01546">
    <property type="entry name" value="Peptidase_M20"/>
    <property type="match status" value="1"/>
</dbReference>
<feature type="domain" description="Peptidase M20 dimerisation" evidence="3">
    <location>
        <begin position="178"/>
        <end position="285"/>
    </location>
</feature>
<dbReference type="NCBIfam" id="TIGR01892">
    <property type="entry name" value="AcOrn-deacetyl"/>
    <property type="match status" value="1"/>
</dbReference>
<dbReference type="InterPro" id="IPR050072">
    <property type="entry name" value="Peptidase_M20A"/>
</dbReference>
<keyword evidence="2" id="KW-0378">Hydrolase</keyword>
<dbReference type="InterPro" id="IPR010169">
    <property type="entry name" value="AcOrn-deacetyl"/>
</dbReference>
<evidence type="ECO:0000259" key="3">
    <source>
        <dbReference type="Pfam" id="PF07687"/>
    </source>
</evidence>
<dbReference type="Proteomes" id="UP001501079">
    <property type="component" value="Unassembled WGS sequence"/>
</dbReference>
<evidence type="ECO:0000313" key="4">
    <source>
        <dbReference type="EMBL" id="GAA4181673.1"/>
    </source>
</evidence>
<dbReference type="RefSeq" id="WP_344757313.1">
    <property type="nucleotide sequence ID" value="NZ_BAABBW010000007.1"/>
</dbReference>
<proteinExistence type="predicted"/>
<protein>
    <submittedName>
        <fullName evidence="4">Acetylornithine deacetylase</fullName>
    </submittedName>
</protein>
<evidence type="ECO:0000256" key="2">
    <source>
        <dbReference type="ARBA" id="ARBA00022801"/>
    </source>
</evidence>
<dbReference type="InterPro" id="IPR011650">
    <property type="entry name" value="Peptidase_M20_dimer"/>
</dbReference>
<dbReference type="Pfam" id="PF07687">
    <property type="entry name" value="M20_dimer"/>
    <property type="match status" value="1"/>
</dbReference>
<dbReference type="InterPro" id="IPR036264">
    <property type="entry name" value="Bact_exopeptidase_dim_dom"/>
</dbReference>
<keyword evidence="1" id="KW-0479">Metal-binding</keyword>
<dbReference type="InterPro" id="IPR002933">
    <property type="entry name" value="Peptidase_M20"/>
</dbReference>
<reference evidence="5" key="1">
    <citation type="journal article" date="2019" name="Int. J. Syst. Evol. Microbiol.">
        <title>The Global Catalogue of Microorganisms (GCM) 10K type strain sequencing project: providing services to taxonomists for standard genome sequencing and annotation.</title>
        <authorList>
            <consortium name="The Broad Institute Genomics Platform"/>
            <consortium name="The Broad Institute Genome Sequencing Center for Infectious Disease"/>
            <person name="Wu L."/>
            <person name="Ma J."/>
        </authorList>
    </citation>
    <scope>NUCLEOTIDE SEQUENCE [LARGE SCALE GENOMIC DNA]</scope>
    <source>
        <strain evidence="5">JCM 17591</strain>
    </source>
</reference>
<accession>A0ABP8ACL6</accession>
<dbReference type="PANTHER" id="PTHR43808">
    <property type="entry name" value="ACETYLORNITHINE DEACETYLASE"/>
    <property type="match status" value="1"/>
</dbReference>
<dbReference type="Gene3D" id="3.30.70.360">
    <property type="match status" value="1"/>
</dbReference>
<sequence>MSAAADEVTALLAELIGIDTTSSGSNLELIDFARGLCDPLGLATTVQPSPAGQKANLIITAPDVHGRRTGGAVLWGHTDTVPTTGQPWASDPYEARFADGRVYGRGTADMKGFLACALSLLPRLATMRLREPVRVVLSYDEELWCRGAAQLVPVLAAEDRPIELCLVGEPTGMRLVRAHKSGTVGRLRVSGIAGHSSDPDAGVNAIGVASDFVQLLERLARELRAEPEPGFAVPFSTINVGTIAGGIATNIVAADCELSWELRTVRPEHVRQVLDAVEGHVAAVNARLSEHHPGARLAHEVSAHVPGLQPAALPPWLEDAIDAESSPHVAFGTEAGLLCAAGIPAVVCGPGNISEAHIADEYVEISQLEECRESLIRLIDALTDDAE</sequence>
<comment type="caution">
    <text evidence="4">The sequence shown here is derived from an EMBL/GenBank/DDBJ whole genome shotgun (WGS) entry which is preliminary data.</text>
</comment>
<dbReference type="Gene3D" id="3.40.630.10">
    <property type="entry name" value="Zn peptidases"/>
    <property type="match status" value="1"/>
</dbReference>
<dbReference type="SUPFAM" id="SSF53187">
    <property type="entry name" value="Zn-dependent exopeptidases"/>
    <property type="match status" value="1"/>
</dbReference>
<organism evidence="4 5">
    <name type="scientific">Gryllotalpicola koreensis</name>
    <dbReference type="NCBI Taxonomy" id="993086"/>
    <lineage>
        <taxon>Bacteria</taxon>
        <taxon>Bacillati</taxon>
        <taxon>Actinomycetota</taxon>
        <taxon>Actinomycetes</taxon>
        <taxon>Micrococcales</taxon>
        <taxon>Microbacteriaceae</taxon>
        <taxon>Gryllotalpicola</taxon>
    </lineage>
</organism>
<keyword evidence="5" id="KW-1185">Reference proteome</keyword>